<name>A0A517P0L6_9BACT</name>
<keyword evidence="1" id="KW-0812">Transmembrane</keyword>
<keyword evidence="1" id="KW-1133">Transmembrane helix</keyword>
<dbReference type="RefSeq" id="WP_145420728.1">
    <property type="nucleotide sequence ID" value="NZ_CP036526.1"/>
</dbReference>
<feature type="transmembrane region" description="Helical" evidence="1">
    <location>
        <begin position="21"/>
        <end position="38"/>
    </location>
</feature>
<dbReference type="Proteomes" id="UP000319817">
    <property type="component" value="Chromosome"/>
</dbReference>
<gene>
    <name evidence="2" type="ORF">K239x_49210</name>
</gene>
<dbReference type="EMBL" id="CP036526">
    <property type="protein sequence ID" value="QDT12908.1"/>
    <property type="molecule type" value="Genomic_DNA"/>
</dbReference>
<evidence type="ECO:0000313" key="3">
    <source>
        <dbReference type="Proteomes" id="UP000319817"/>
    </source>
</evidence>
<keyword evidence="1" id="KW-0472">Membrane</keyword>
<dbReference type="AlphaFoldDB" id="A0A517P0L6"/>
<feature type="transmembrane region" description="Helical" evidence="1">
    <location>
        <begin position="44"/>
        <end position="66"/>
    </location>
</feature>
<reference evidence="2 3" key="1">
    <citation type="submission" date="2019-02" db="EMBL/GenBank/DDBJ databases">
        <title>Deep-cultivation of Planctomycetes and their phenomic and genomic characterization uncovers novel biology.</title>
        <authorList>
            <person name="Wiegand S."/>
            <person name="Jogler M."/>
            <person name="Boedeker C."/>
            <person name="Pinto D."/>
            <person name="Vollmers J."/>
            <person name="Rivas-Marin E."/>
            <person name="Kohn T."/>
            <person name="Peeters S.H."/>
            <person name="Heuer A."/>
            <person name="Rast P."/>
            <person name="Oberbeckmann S."/>
            <person name="Bunk B."/>
            <person name="Jeske O."/>
            <person name="Meyerdierks A."/>
            <person name="Storesund J.E."/>
            <person name="Kallscheuer N."/>
            <person name="Luecker S."/>
            <person name="Lage O.M."/>
            <person name="Pohl T."/>
            <person name="Merkel B.J."/>
            <person name="Hornburger P."/>
            <person name="Mueller R.-W."/>
            <person name="Bruemmer F."/>
            <person name="Labrenz M."/>
            <person name="Spormann A.M."/>
            <person name="Op den Camp H."/>
            <person name="Overmann J."/>
            <person name="Amann R."/>
            <person name="Jetten M.S.M."/>
            <person name="Mascher T."/>
            <person name="Medema M.H."/>
            <person name="Devos D.P."/>
            <person name="Kaster A.-K."/>
            <person name="Ovreas L."/>
            <person name="Rohde M."/>
            <person name="Galperin M.Y."/>
            <person name="Jogler C."/>
        </authorList>
    </citation>
    <scope>NUCLEOTIDE SEQUENCE [LARGE SCALE GENOMIC DNA]</scope>
    <source>
        <strain evidence="2 3">K23_9</strain>
    </source>
</reference>
<proteinExistence type="predicted"/>
<sequence length="77" mass="8717">MLTQMFDSQLLAVVFLHDYRIMAAVYFVVCFMVGLGGLDRRVGFWGHFLLALIMTPIVGVVVLCTSEPKPKAIRRKE</sequence>
<organism evidence="2 3">
    <name type="scientific">Stieleria marina</name>
    <dbReference type="NCBI Taxonomy" id="1930275"/>
    <lineage>
        <taxon>Bacteria</taxon>
        <taxon>Pseudomonadati</taxon>
        <taxon>Planctomycetota</taxon>
        <taxon>Planctomycetia</taxon>
        <taxon>Pirellulales</taxon>
        <taxon>Pirellulaceae</taxon>
        <taxon>Stieleria</taxon>
    </lineage>
</organism>
<evidence type="ECO:0000256" key="1">
    <source>
        <dbReference type="SAM" id="Phobius"/>
    </source>
</evidence>
<evidence type="ECO:0000313" key="2">
    <source>
        <dbReference type="EMBL" id="QDT12908.1"/>
    </source>
</evidence>
<accession>A0A517P0L6</accession>
<dbReference type="OrthoDB" id="9134123at2"/>
<keyword evidence="3" id="KW-1185">Reference proteome</keyword>
<protein>
    <submittedName>
        <fullName evidence="2">Uncharacterized protein</fullName>
    </submittedName>
</protein>